<dbReference type="PANTHER" id="PTHR10509:SF14">
    <property type="entry name" value="CAFFEOYL-COA O-METHYLTRANSFERASE 3-RELATED"/>
    <property type="match status" value="1"/>
</dbReference>
<dbReference type="InterPro" id="IPR043675">
    <property type="entry name" value="TrmR_methyltr"/>
</dbReference>
<comment type="caution">
    <text evidence="5">The sequence shown here is derived from an EMBL/GenBank/DDBJ whole genome shotgun (WGS) entry which is preliminary data.</text>
</comment>
<dbReference type="EMBL" id="JANUXY010000001">
    <property type="protein sequence ID" value="MCS4485602.1"/>
    <property type="molecule type" value="Genomic_DNA"/>
</dbReference>
<protein>
    <recommendedName>
        <fullName evidence="4">tRNA 5-hydroxyuridine methyltransferase</fullName>
        <ecNumber evidence="4">2.1.1.-</ecNumber>
    </recommendedName>
    <alternativeName>
        <fullName evidence="4">ho5U methyltransferase</fullName>
    </alternativeName>
</protein>
<feature type="binding site" evidence="4">
    <location>
        <position position="81"/>
    </location>
    <ligand>
        <name>S-adenosyl-L-methionine</name>
        <dbReference type="ChEBI" id="CHEBI:59789"/>
    </ligand>
</feature>
<dbReference type="InterPro" id="IPR029063">
    <property type="entry name" value="SAM-dependent_MTases_sf"/>
</dbReference>
<feature type="binding site" evidence="4">
    <location>
        <position position="128"/>
    </location>
    <ligand>
        <name>Mg(2+)</name>
        <dbReference type="ChEBI" id="CHEBI:18420"/>
    </ligand>
</feature>
<dbReference type="EC" id="2.1.1.-" evidence="4"/>
<evidence type="ECO:0000256" key="1">
    <source>
        <dbReference type="ARBA" id="ARBA00022603"/>
    </source>
</evidence>
<dbReference type="SUPFAM" id="SSF53335">
    <property type="entry name" value="S-adenosyl-L-methionine-dependent methyltransferases"/>
    <property type="match status" value="1"/>
</dbReference>
<feature type="binding site" evidence="4">
    <location>
        <position position="64"/>
    </location>
    <ligand>
        <name>S-adenosyl-L-methionine</name>
        <dbReference type="ChEBI" id="CHEBI:59789"/>
    </ligand>
</feature>
<keyword evidence="6" id="KW-1185">Reference proteome</keyword>
<name>A0ABT2EZF6_9STAP</name>
<gene>
    <name evidence="4" type="primary">trmR</name>
    <name evidence="5" type="ORF">NXS11_01695</name>
</gene>
<evidence type="ECO:0000256" key="4">
    <source>
        <dbReference type="HAMAP-Rule" id="MF_02217"/>
    </source>
</evidence>
<evidence type="ECO:0000313" key="5">
    <source>
        <dbReference type="EMBL" id="MCS4485602.1"/>
    </source>
</evidence>
<keyword evidence="4" id="KW-0479">Metal-binding</keyword>
<dbReference type="PROSITE" id="PS51682">
    <property type="entry name" value="SAM_OMT_I"/>
    <property type="match status" value="1"/>
</dbReference>
<dbReference type="Gene3D" id="3.40.50.150">
    <property type="entry name" value="Vaccinia Virus protein VP39"/>
    <property type="match status" value="1"/>
</dbReference>
<evidence type="ECO:0000256" key="2">
    <source>
        <dbReference type="ARBA" id="ARBA00022679"/>
    </source>
</evidence>
<dbReference type="CDD" id="cd02440">
    <property type="entry name" value="AdoMet_MTases"/>
    <property type="match status" value="1"/>
</dbReference>
<feature type="binding site" evidence="4">
    <location>
        <position position="128"/>
    </location>
    <ligand>
        <name>S-adenosyl-L-methionine</name>
        <dbReference type="ChEBI" id="CHEBI:59789"/>
    </ligand>
</feature>
<keyword evidence="1 4" id="KW-0489">Methyltransferase</keyword>
<dbReference type="PANTHER" id="PTHR10509">
    <property type="entry name" value="O-METHYLTRANSFERASE-RELATED"/>
    <property type="match status" value="1"/>
</dbReference>
<keyword evidence="4" id="KW-0460">Magnesium</keyword>
<comment type="subunit">
    <text evidence="4">Homodimer.</text>
</comment>
<feature type="binding site" evidence="4">
    <location>
        <position position="154"/>
    </location>
    <ligand>
        <name>Mg(2+)</name>
        <dbReference type="ChEBI" id="CHEBI:18420"/>
    </ligand>
</feature>
<comment type="catalytic activity">
    <reaction evidence="4">
        <text>5-hydroxyuridine(34) in tRNA + S-adenosyl-L-methionine = 5-methoxyuridine(34) in tRNA + S-adenosyl-L-homocysteine + H(+)</text>
        <dbReference type="Rhea" id="RHEA:60524"/>
        <dbReference type="Rhea" id="RHEA-COMP:13381"/>
        <dbReference type="Rhea" id="RHEA-COMP:15591"/>
        <dbReference type="ChEBI" id="CHEBI:15378"/>
        <dbReference type="ChEBI" id="CHEBI:57856"/>
        <dbReference type="ChEBI" id="CHEBI:59789"/>
        <dbReference type="ChEBI" id="CHEBI:136877"/>
        <dbReference type="ChEBI" id="CHEBI:143860"/>
    </reaction>
</comment>
<keyword evidence="4" id="KW-0819">tRNA processing</keyword>
<accession>A0ABT2EZF6</accession>
<keyword evidence="2 4" id="KW-0808">Transferase</keyword>
<feature type="binding site" evidence="4">
    <location>
        <begin position="109"/>
        <end position="110"/>
    </location>
    <ligand>
        <name>S-adenosyl-L-methionine</name>
        <dbReference type="ChEBI" id="CHEBI:59789"/>
    </ligand>
</feature>
<dbReference type="InterPro" id="IPR002935">
    <property type="entry name" value="SAM_O-MeTrfase"/>
</dbReference>
<comment type="function">
    <text evidence="4">Catalyzes the methylation of 5-hydroxyuridine (ho5U) to form 5-methoxyuridine (mo5U) at position 34 in tRNAs.</text>
</comment>
<sequence>MENLNQSYFLSLQSYDSELDRLRVFAEKNEVPIVDQLSLDLIKQIIRIHQPTEILELGTAIGYSSMQFASVSSDINVTTIERNHDMIAHAKQHFKQFGYNTQIRLIEEDAAQAFSKVNDRTYDMIFIDAAKAQSRKFFELYSPLLREGGVIITDNVLYHGFVANIDIVRSRNVKQMVKKVQKFNQWLSEQSEYKTNFINMDDGLAISIKEYKHD</sequence>
<evidence type="ECO:0000256" key="3">
    <source>
        <dbReference type="ARBA" id="ARBA00022691"/>
    </source>
</evidence>
<dbReference type="HAMAP" id="MF_02217">
    <property type="entry name" value="TrmR_methyltr"/>
    <property type="match status" value="1"/>
</dbReference>
<reference evidence="5 6" key="1">
    <citation type="journal article" date="2023" name="Int. J. Syst. Evol. Microbiol.">
        <title>Streptococcus sciuri sp. nov., Staphylococcus marylandisciuri sp. nov. and Staphylococcus americanisciuri sp. nov., isolated from faeces of eastern grey squirrel (Sciurus carolinensis).</title>
        <authorList>
            <person name="Volokhov D.V."/>
            <person name="Zagorodnyaya T.A."/>
            <person name="Furtak V.A."/>
            <person name="Nattanmai G."/>
            <person name="Randall L."/>
            <person name="Jose S."/>
            <person name="Gao Y."/>
            <person name="Eisenberg T."/>
            <person name="Delmonte P."/>
            <person name="Blom J."/>
            <person name="Mitchell K.K."/>
        </authorList>
    </citation>
    <scope>NUCLEOTIDE SEQUENCE [LARGE SCALE GENOMIC DNA]</scope>
    <source>
        <strain evidence="5 6">GRT3</strain>
    </source>
</reference>
<feature type="binding site" evidence="4">
    <location>
        <position position="155"/>
    </location>
    <ligand>
        <name>Mg(2+)</name>
        <dbReference type="ChEBI" id="CHEBI:18420"/>
    </ligand>
</feature>
<dbReference type="InterPro" id="IPR050362">
    <property type="entry name" value="Cation-dep_OMT"/>
</dbReference>
<keyword evidence="3 4" id="KW-0949">S-adenosyl-L-methionine</keyword>
<organism evidence="5 6">
    <name type="scientific">Staphylococcus americanisciuri</name>
    <dbReference type="NCBI Taxonomy" id="2973940"/>
    <lineage>
        <taxon>Bacteria</taxon>
        <taxon>Bacillati</taxon>
        <taxon>Bacillota</taxon>
        <taxon>Bacilli</taxon>
        <taxon>Bacillales</taxon>
        <taxon>Staphylococcaceae</taxon>
        <taxon>Staphylococcus</taxon>
    </lineage>
</organism>
<feature type="binding site" evidence="4">
    <location>
        <position position="34"/>
    </location>
    <ligand>
        <name>S-adenosyl-L-methionine</name>
        <dbReference type="ChEBI" id="CHEBI:59789"/>
    </ligand>
</feature>
<evidence type="ECO:0000313" key="6">
    <source>
        <dbReference type="Proteomes" id="UP001205609"/>
    </source>
</evidence>
<dbReference type="RefSeq" id="WP_259198126.1">
    <property type="nucleotide sequence ID" value="NZ_JANUXY010000001.1"/>
</dbReference>
<dbReference type="Pfam" id="PF01596">
    <property type="entry name" value="Methyltransf_3"/>
    <property type="match status" value="1"/>
</dbReference>
<dbReference type="Proteomes" id="UP001205609">
    <property type="component" value="Unassembled WGS sequence"/>
</dbReference>
<comment type="similarity">
    <text evidence="4">Belongs to the class I-like SAM-binding methyltransferase superfamily. Cation-dependent O-methyltransferase family.</text>
</comment>
<proteinExistence type="inferred from homology"/>